<sequence length="507" mass="53731">MKRLLTAASLATVATLLLGGCTLFGGGGGTSTPTGEDVAAELEPFYSQVLEWSSCAEGMQCATAKAPLDWADPSRDDIDLALVRQLATGGNAKGSLLINPGGPGASGVSIVRDSVDFVTTERLQAEFDIVGFDPRGVGESSAVSCYTDPADFDEFIYSTAPGEVGTDEWIDALETSSEQFGKDCLAETGDLLEFIDTESAARDMDLLRAVLGDKKLNYLGFSYGTELGATYASLYPEKTGRLVLDGAVDPNATDAEQTVVQAAGFESALRAFLADCIGGDECVYSGTVDAAMVDIAELLERLSESPLRADDGRELSGSVMTTAIIYPLYSEDSWPYLRQLLALVNQGDTEFAFILADAYNGRDSETGDYLDNSLESRIAITCLDSGSNGSREDWAAEAAVIEKAAPTFGKQFGYGGTTCARWPFPQKTDRVEIAAPGSADIIVVGTTNDPATPYVWAEALAKALVNGHLVTREGEGHTGYNKDNDCVDDAVDDYFLEGTVPAKDPLC</sequence>
<dbReference type="InterPro" id="IPR029058">
    <property type="entry name" value="AB_hydrolase_fold"/>
</dbReference>
<dbReference type="RefSeq" id="WP_130982978.1">
    <property type="nucleotide sequence ID" value="NZ_SISG01000002.1"/>
</dbReference>
<dbReference type="AlphaFoldDB" id="A0A4Q9GUA0"/>
<dbReference type="Pfam" id="PF00561">
    <property type="entry name" value="Abhydrolase_1"/>
    <property type="match status" value="1"/>
</dbReference>
<evidence type="ECO:0000256" key="2">
    <source>
        <dbReference type="ARBA" id="ARBA00022729"/>
    </source>
</evidence>
<dbReference type="PANTHER" id="PTHR43248">
    <property type="entry name" value="2-SUCCINYL-6-HYDROXY-2,4-CYCLOHEXADIENE-1-CARBOXYLATE SYNTHASE"/>
    <property type="match status" value="1"/>
</dbReference>
<feature type="domain" description="Peptidase S33 tripeptidyl aminopeptidase-like C-terminal" evidence="6">
    <location>
        <begin position="406"/>
        <end position="507"/>
    </location>
</feature>
<dbReference type="PANTHER" id="PTHR43248:SF29">
    <property type="entry name" value="TRIPEPTIDYL AMINOPEPTIDASE"/>
    <property type="match status" value="1"/>
</dbReference>
<evidence type="ECO:0000259" key="6">
    <source>
        <dbReference type="Pfam" id="PF08386"/>
    </source>
</evidence>
<accession>A0A4Q9GUA0</accession>
<dbReference type="InterPro" id="IPR000073">
    <property type="entry name" value="AB_hydrolase_1"/>
</dbReference>
<dbReference type="SUPFAM" id="SSF53474">
    <property type="entry name" value="alpha/beta-Hydrolases"/>
    <property type="match status" value="1"/>
</dbReference>
<dbReference type="InterPro" id="IPR013595">
    <property type="entry name" value="Pept_S33_TAP-like_C"/>
</dbReference>
<protein>
    <submittedName>
        <fullName evidence="7">Alpha/beta hydrolase</fullName>
    </submittedName>
</protein>
<keyword evidence="8" id="KW-1185">Reference proteome</keyword>
<dbReference type="Gene3D" id="3.40.50.1820">
    <property type="entry name" value="alpha/beta hydrolase"/>
    <property type="match status" value="1"/>
</dbReference>
<comment type="caution">
    <text evidence="7">The sequence shown here is derived from an EMBL/GenBank/DDBJ whole genome shotgun (WGS) entry which is preliminary data.</text>
</comment>
<dbReference type="InterPro" id="IPR051601">
    <property type="entry name" value="Serine_prot/Carboxylest_S33"/>
</dbReference>
<evidence type="ECO:0000259" key="5">
    <source>
        <dbReference type="Pfam" id="PF00561"/>
    </source>
</evidence>
<evidence type="ECO:0000256" key="4">
    <source>
        <dbReference type="SAM" id="SignalP"/>
    </source>
</evidence>
<gene>
    <name evidence="7" type="ORF">EYE40_14450</name>
</gene>
<dbReference type="Pfam" id="PF08386">
    <property type="entry name" value="Abhydrolase_4"/>
    <property type="match status" value="1"/>
</dbReference>
<dbReference type="GO" id="GO:0016787">
    <property type="term" value="F:hydrolase activity"/>
    <property type="evidence" value="ECO:0007669"/>
    <property type="project" value="UniProtKB-KW"/>
</dbReference>
<dbReference type="EMBL" id="SISG01000002">
    <property type="protein sequence ID" value="TBN55407.1"/>
    <property type="molecule type" value="Genomic_DNA"/>
</dbReference>
<feature type="domain" description="AB hydrolase-1" evidence="5">
    <location>
        <begin position="96"/>
        <end position="284"/>
    </location>
</feature>
<organism evidence="7 8">
    <name type="scientific">Glaciihabitans arcticus</name>
    <dbReference type="NCBI Taxonomy" id="2668039"/>
    <lineage>
        <taxon>Bacteria</taxon>
        <taxon>Bacillati</taxon>
        <taxon>Actinomycetota</taxon>
        <taxon>Actinomycetes</taxon>
        <taxon>Micrococcales</taxon>
        <taxon>Microbacteriaceae</taxon>
        <taxon>Glaciihabitans</taxon>
    </lineage>
</organism>
<evidence type="ECO:0000313" key="8">
    <source>
        <dbReference type="Proteomes" id="UP000294194"/>
    </source>
</evidence>
<feature type="chain" id="PRO_5020482620" evidence="4">
    <location>
        <begin position="26"/>
        <end position="507"/>
    </location>
</feature>
<evidence type="ECO:0000256" key="1">
    <source>
        <dbReference type="ARBA" id="ARBA00010088"/>
    </source>
</evidence>
<name>A0A4Q9GUA0_9MICO</name>
<evidence type="ECO:0000256" key="3">
    <source>
        <dbReference type="ARBA" id="ARBA00022801"/>
    </source>
</evidence>
<dbReference type="Proteomes" id="UP000294194">
    <property type="component" value="Unassembled WGS sequence"/>
</dbReference>
<feature type="signal peptide" evidence="4">
    <location>
        <begin position="1"/>
        <end position="25"/>
    </location>
</feature>
<evidence type="ECO:0000313" key="7">
    <source>
        <dbReference type="EMBL" id="TBN55407.1"/>
    </source>
</evidence>
<reference evidence="8" key="1">
    <citation type="submission" date="2019-02" db="EMBL/GenBank/DDBJ databases">
        <title>Glaciihabitans arcticus sp. nov., a psychrotolerant bacterium isolated from polar soil.</title>
        <authorList>
            <person name="Dahal R.H."/>
        </authorList>
    </citation>
    <scope>NUCLEOTIDE SEQUENCE [LARGE SCALE GENOMIC DNA]</scope>
    <source>
        <strain evidence="8">RP-3-7</strain>
    </source>
</reference>
<comment type="similarity">
    <text evidence="1">Belongs to the peptidase S33 family.</text>
</comment>
<keyword evidence="2 4" id="KW-0732">Signal</keyword>
<dbReference type="PROSITE" id="PS51257">
    <property type="entry name" value="PROKAR_LIPOPROTEIN"/>
    <property type="match status" value="1"/>
</dbReference>
<keyword evidence="3 7" id="KW-0378">Hydrolase</keyword>
<proteinExistence type="inferred from homology"/>